<organism evidence="8 9">
    <name type="scientific">Maritimibacter fusiformis</name>
    <dbReference type="NCBI Taxonomy" id="2603819"/>
    <lineage>
        <taxon>Bacteria</taxon>
        <taxon>Pseudomonadati</taxon>
        <taxon>Pseudomonadota</taxon>
        <taxon>Alphaproteobacteria</taxon>
        <taxon>Rhodobacterales</taxon>
        <taxon>Roseobacteraceae</taxon>
        <taxon>Maritimibacter</taxon>
    </lineage>
</organism>
<comment type="similarity">
    <text evidence="6">Belongs to the peroxiredoxin family. Prx5 subfamily.</text>
</comment>
<evidence type="ECO:0000313" key="8">
    <source>
        <dbReference type="EMBL" id="TYB82006.1"/>
    </source>
</evidence>
<reference evidence="8 9" key="1">
    <citation type="submission" date="2019-08" db="EMBL/GenBank/DDBJ databases">
        <title>Identification of a novel species of the genus Boseongicola.</title>
        <authorList>
            <person name="Zhang X.-Q."/>
        </authorList>
    </citation>
    <scope>NUCLEOTIDE SEQUENCE [LARGE SCALE GENOMIC DNA]</scope>
    <source>
        <strain evidence="8 9">HY14</strain>
    </source>
</reference>
<evidence type="ECO:0000256" key="6">
    <source>
        <dbReference type="RuleBase" id="RU366011"/>
    </source>
</evidence>
<proteinExistence type="inferred from homology"/>
<dbReference type="RefSeq" id="WP_148376649.1">
    <property type="nucleotide sequence ID" value="NZ_VSIY01000004.1"/>
</dbReference>
<accession>A0A5D0RM35</accession>
<dbReference type="InterPro" id="IPR013740">
    <property type="entry name" value="Redoxin"/>
</dbReference>
<dbReference type="PANTHER" id="PTHR10430">
    <property type="entry name" value="PEROXIREDOXIN"/>
    <property type="match status" value="1"/>
</dbReference>
<evidence type="ECO:0000313" key="9">
    <source>
        <dbReference type="Proteomes" id="UP000322080"/>
    </source>
</evidence>
<name>A0A5D0RM35_9RHOB</name>
<dbReference type="PROSITE" id="PS51352">
    <property type="entry name" value="THIOREDOXIN_2"/>
    <property type="match status" value="1"/>
</dbReference>
<evidence type="ECO:0000256" key="3">
    <source>
        <dbReference type="ARBA" id="ARBA00023002"/>
    </source>
</evidence>
<evidence type="ECO:0000256" key="4">
    <source>
        <dbReference type="ARBA" id="ARBA00023284"/>
    </source>
</evidence>
<comment type="catalytic activity">
    <reaction evidence="6">
        <text>a hydroperoxide + 2 glutathione = an alcohol + glutathione disulfide + H2O</text>
        <dbReference type="Rhea" id="RHEA:62632"/>
        <dbReference type="ChEBI" id="CHEBI:15377"/>
        <dbReference type="ChEBI" id="CHEBI:30879"/>
        <dbReference type="ChEBI" id="CHEBI:35924"/>
        <dbReference type="ChEBI" id="CHEBI:57925"/>
        <dbReference type="ChEBI" id="CHEBI:58297"/>
        <dbReference type="EC" id="1.11.1.27"/>
    </reaction>
</comment>
<evidence type="ECO:0000259" key="7">
    <source>
        <dbReference type="PROSITE" id="PS51352"/>
    </source>
</evidence>
<dbReference type="Pfam" id="PF08534">
    <property type="entry name" value="Redoxin"/>
    <property type="match status" value="1"/>
</dbReference>
<keyword evidence="3 6" id="KW-0560">Oxidoreductase</keyword>
<evidence type="ECO:0000256" key="1">
    <source>
        <dbReference type="ARBA" id="ARBA00022559"/>
    </source>
</evidence>
<comment type="function">
    <text evidence="6">Thiol-specific peroxidase that catalyzes the reduction of hydrogen peroxide and organic hydroperoxides to water and alcohols, respectively. Plays a role in cell protection against oxidative stress by detoxifying peroxides.</text>
</comment>
<dbReference type="GO" id="GO:0008379">
    <property type="term" value="F:thioredoxin peroxidase activity"/>
    <property type="evidence" value="ECO:0007669"/>
    <property type="project" value="InterPro"/>
</dbReference>
<dbReference type="CDD" id="cd03013">
    <property type="entry name" value="PRX5_like"/>
    <property type="match status" value="1"/>
</dbReference>
<dbReference type="GO" id="GO:0042744">
    <property type="term" value="P:hydrogen peroxide catabolic process"/>
    <property type="evidence" value="ECO:0007669"/>
    <property type="project" value="TreeGrafter"/>
</dbReference>
<dbReference type="EC" id="1.11.1.27" evidence="6"/>
<keyword evidence="9" id="KW-1185">Reference proteome</keyword>
<dbReference type="PANTHER" id="PTHR10430:SF16">
    <property type="entry name" value="PEROXIREDOXIN-5, MITOCHONDRIAL"/>
    <property type="match status" value="1"/>
</dbReference>
<dbReference type="Proteomes" id="UP000322080">
    <property type="component" value="Unassembled WGS sequence"/>
</dbReference>
<dbReference type="GO" id="GO:0034599">
    <property type="term" value="P:cellular response to oxidative stress"/>
    <property type="evidence" value="ECO:0007669"/>
    <property type="project" value="InterPro"/>
</dbReference>
<dbReference type="FunFam" id="3.40.30.10:FF:000020">
    <property type="entry name" value="Peroxiredoxin"/>
    <property type="match status" value="1"/>
</dbReference>
<evidence type="ECO:0000256" key="5">
    <source>
        <dbReference type="PIRSR" id="PIRSR637944-1"/>
    </source>
</evidence>
<feature type="active site" description="Cysteine sulfenic acid (-SOH) intermediate" evidence="5">
    <location>
        <position position="49"/>
    </location>
</feature>
<comment type="caution">
    <text evidence="8">The sequence shown here is derived from an EMBL/GenBank/DDBJ whole genome shotgun (WGS) entry which is preliminary data.</text>
</comment>
<dbReference type="GO" id="GO:0005737">
    <property type="term" value="C:cytoplasm"/>
    <property type="evidence" value="ECO:0007669"/>
    <property type="project" value="TreeGrafter"/>
</dbReference>
<dbReference type="AlphaFoldDB" id="A0A5D0RM35"/>
<feature type="domain" description="Thioredoxin" evidence="7">
    <location>
        <begin position="3"/>
        <end position="162"/>
    </location>
</feature>
<dbReference type="SUPFAM" id="SSF52833">
    <property type="entry name" value="Thioredoxin-like"/>
    <property type="match status" value="1"/>
</dbReference>
<sequence>MTIAKGDRLPAATLSRMGKDGPEPVALGDRLAGRTVVIFAVPGAYTPTCHSAHVPSFIRVHDRLRDKGVDEVICVAVNDAFVMDAWGRDTGALDAGITMLGDPEAEFTEAIGMRFDAPPAGLIARSKRYSMLVVDGVVKALNVEASPGECEISAGEAMLDAL</sequence>
<evidence type="ECO:0000256" key="2">
    <source>
        <dbReference type="ARBA" id="ARBA00022862"/>
    </source>
</evidence>
<dbReference type="EMBL" id="VSIY01000004">
    <property type="protein sequence ID" value="TYB82006.1"/>
    <property type="molecule type" value="Genomic_DNA"/>
</dbReference>
<dbReference type="InterPro" id="IPR037944">
    <property type="entry name" value="PRX5-like"/>
</dbReference>
<keyword evidence="2 6" id="KW-0049">Antioxidant</keyword>
<dbReference type="Gene3D" id="3.40.30.10">
    <property type="entry name" value="Glutaredoxin"/>
    <property type="match status" value="1"/>
</dbReference>
<keyword evidence="4 6" id="KW-0676">Redox-active center</keyword>
<gene>
    <name evidence="8" type="ORF">FVF75_04525</name>
</gene>
<keyword evidence="1 6" id="KW-0575">Peroxidase</keyword>
<protein>
    <recommendedName>
        <fullName evidence="6">Glutathione-dependent peroxiredoxin</fullName>
        <ecNumber evidence="6">1.11.1.27</ecNumber>
    </recommendedName>
</protein>
<dbReference type="GO" id="GO:0045454">
    <property type="term" value="P:cell redox homeostasis"/>
    <property type="evidence" value="ECO:0007669"/>
    <property type="project" value="TreeGrafter"/>
</dbReference>
<dbReference type="InterPro" id="IPR013766">
    <property type="entry name" value="Thioredoxin_domain"/>
</dbReference>
<dbReference type="InterPro" id="IPR036249">
    <property type="entry name" value="Thioredoxin-like_sf"/>
</dbReference>